<comment type="caution">
    <text evidence="3">The sequence shown here is derived from an EMBL/GenBank/DDBJ whole genome shotgun (WGS) entry which is preliminary data.</text>
</comment>
<keyword evidence="2" id="KW-0732">Signal</keyword>
<evidence type="ECO:0000313" key="4">
    <source>
        <dbReference type="Proteomes" id="UP000035721"/>
    </source>
</evidence>
<accession>A0A077LTE8</accession>
<feature type="signal peptide" evidence="2">
    <location>
        <begin position="1"/>
        <end position="26"/>
    </location>
</feature>
<evidence type="ECO:0000256" key="2">
    <source>
        <dbReference type="SAM" id="SignalP"/>
    </source>
</evidence>
<gene>
    <name evidence="3" type="ORF">BN12_1440012</name>
</gene>
<dbReference type="AlphaFoldDB" id="A0A077LTE8"/>
<sequence>MTIGPWFRRSTLVGALAFAVAGTATAAIALAPNTSPPRDASNEPIPTGKATVPWRPTPPRPGEVVYESLGIRTMPAPPDAEPSVTLTDVMASEEVQQYTDGGLASGEPTVALRLVTTGDFGPTDATPIVVAHDELSWVLAFHHSPVDLHGPAGAEDVTAPDVDCDVVIMISATSGDALSYSQQCPPVAPRVTE</sequence>
<protein>
    <recommendedName>
        <fullName evidence="5">Secreted protein</fullName>
    </recommendedName>
</protein>
<keyword evidence="4" id="KW-1185">Reference proteome</keyword>
<organism evidence="3 4">
    <name type="scientific">Nostocoides japonicum T1-X7</name>
    <dbReference type="NCBI Taxonomy" id="1194083"/>
    <lineage>
        <taxon>Bacteria</taxon>
        <taxon>Bacillati</taxon>
        <taxon>Actinomycetota</taxon>
        <taxon>Actinomycetes</taxon>
        <taxon>Micrococcales</taxon>
        <taxon>Intrasporangiaceae</taxon>
        <taxon>Nostocoides</taxon>
    </lineage>
</organism>
<evidence type="ECO:0008006" key="5">
    <source>
        <dbReference type="Google" id="ProtNLM"/>
    </source>
</evidence>
<dbReference type="OrthoDB" id="8399956at2"/>
<reference evidence="3 4" key="1">
    <citation type="journal article" date="2013" name="ISME J.">
        <title>A metabolic model for members of the genus Tetrasphaera involved in enhanced biological phosphorus removal.</title>
        <authorList>
            <person name="Kristiansen R."/>
            <person name="Nguyen H.T.T."/>
            <person name="Saunders A.M."/>
            <person name="Nielsen J.L."/>
            <person name="Wimmer R."/>
            <person name="Le V.Q."/>
            <person name="McIlroy S.J."/>
            <person name="Petrovski S."/>
            <person name="Seviour R.J."/>
            <person name="Calteau A."/>
            <person name="Nielsen K.L."/>
            <person name="Nielsen P.H."/>
        </authorList>
    </citation>
    <scope>NUCLEOTIDE SEQUENCE [LARGE SCALE GENOMIC DNA]</scope>
    <source>
        <strain evidence="3 4">T1-X7</strain>
    </source>
</reference>
<feature type="region of interest" description="Disordered" evidence="1">
    <location>
        <begin position="31"/>
        <end position="60"/>
    </location>
</feature>
<feature type="chain" id="PRO_5001720721" description="Secreted protein" evidence="2">
    <location>
        <begin position="27"/>
        <end position="193"/>
    </location>
</feature>
<dbReference type="EMBL" id="CAJB01000051">
    <property type="protein sequence ID" value="CCH76753.1"/>
    <property type="molecule type" value="Genomic_DNA"/>
</dbReference>
<name>A0A077LTE8_9MICO</name>
<evidence type="ECO:0000256" key="1">
    <source>
        <dbReference type="SAM" id="MobiDB-lite"/>
    </source>
</evidence>
<dbReference type="RefSeq" id="WP_157635503.1">
    <property type="nucleotide sequence ID" value="NZ_HF570958.1"/>
</dbReference>
<dbReference type="Proteomes" id="UP000035721">
    <property type="component" value="Unassembled WGS sequence"/>
</dbReference>
<evidence type="ECO:0000313" key="3">
    <source>
        <dbReference type="EMBL" id="CCH76753.1"/>
    </source>
</evidence>
<proteinExistence type="predicted"/>